<dbReference type="Proteomes" id="UP001549313">
    <property type="component" value="Unassembled WGS sequence"/>
</dbReference>
<dbReference type="RefSeq" id="WP_354089372.1">
    <property type="nucleotide sequence ID" value="NZ_JBEPTF010000003.1"/>
</dbReference>
<proteinExistence type="predicted"/>
<sequence length="155" mass="16082">MKATTATVAAVGLAALLGGGWMLWRSTSVAHGSGSGDGRTISVDVVPPVEPDLIPGAVMTVGDLTNGYEHDPEKLAPLPVDPTQEGALDSAWVEPEPPLPRTVIVVEPVRTPPPPSPIRLEPDDYGFGFDQPLPSSLDEAESNMKTAPIDPTGAA</sequence>
<evidence type="ECO:0000256" key="1">
    <source>
        <dbReference type="SAM" id="MobiDB-lite"/>
    </source>
</evidence>
<accession>A0ABV2RCV5</accession>
<evidence type="ECO:0008006" key="4">
    <source>
        <dbReference type="Google" id="ProtNLM"/>
    </source>
</evidence>
<keyword evidence="3" id="KW-1185">Reference proteome</keyword>
<evidence type="ECO:0000313" key="3">
    <source>
        <dbReference type="Proteomes" id="UP001549313"/>
    </source>
</evidence>
<organism evidence="2 3">
    <name type="scientific">Brevundimonas faecalis</name>
    <dbReference type="NCBI Taxonomy" id="947378"/>
    <lineage>
        <taxon>Bacteria</taxon>
        <taxon>Pseudomonadati</taxon>
        <taxon>Pseudomonadota</taxon>
        <taxon>Alphaproteobacteria</taxon>
        <taxon>Caulobacterales</taxon>
        <taxon>Caulobacteraceae</taxon>
        <taxon>Brevundimonas</taxon>
    </lineage>
</organism>
<reference evidence="2 3" key="1">
    <citation type="submission" date="2024-06" db="EMBL/GenBank/DDBJ databases">
        <title>Sorghum-associated microbial communities from plants grown in Nebraska, USA.</title>
        <authorList>
            <person name="Schachtman D."/>
        </authorList>
    </citation>
    <scope>NUCLEOTIDE SEQUENCE [LARGE SCALE GENOMIC DNA]</scope>
    <source>
        <strain evidence="2 3">2814</strain>
    </source>
</reference>
<dbReference type="EMBL" id="JBEPTF010000003">
    <property type="protein sequence ID" value="MET4684409.1"/>
    <property type="molecule type" value="Genomic_DNA"/>
</dbReference>
<protein>
    <recommendedName>
        <fullName evidence="4">SPOR domain-containing protein</fullName>
    </recommendedName>
</protein>
<gene>
    <name evidence="2" type="ORF">ABIE19_002346</name>
</gene>
<name>A0ABV2RCV5_9CAUL</name>
<feature type="region of interest" description="Disordered" evidence="1">
    <location>
        <begin position="64"/>
        <end position="155"/>
    </location>
</feature>
<evidence type="ECO:0000313" key="2">
    <source>
        <dbReference type="EMBL" id="MET4684409.1"/>
    </source>
</evidence>
<comment type="caution">
    <text evidence="2">The sequence shown here is derived from an EMBL/GenBank/DDBJ whole genome shotgun (WGS) entry which is preliminary data.</text>
</comment>